<protein>
    <recommendedName>
        <fullName evidence="4">Helix-turn-helix</fullName>
    </recommendedName>
</protein>
<dbReference type="GO" id="GO:0003677">
    <property type="term" value="F:DNA binding"/>
    <property type="evidence" value="ECO:0007669"/>
    <property type="project" value="InterPro"/>
</dbReference>
<name>A0A1I0FPI4_9GAMM</name>
<evidence type="ECO:0000256" key="1">
    <source>
        <dbReference type="SAM" id="MobiDB-lite"/>
    </source>
</evidence>
<reference evidence="3" key="1">
    <citation type="submission" date="2016-10" db="EMBL/GenBank/DDBJ databases">
        <authorList>
            <person name="Varghese N."/>
            <person name="Submissions S."/>
        </authorList>
    </citation>
    <scope>NUCLEOTIDE SEQUENCE [LARGE SCALE GENOMIC DNA]</scope>
    <source>
        <strain evidence="3">DSM 18579</strain>
    </source>
</reference>
<feature type="region of interest" description="Disordered" evidence="1">
    <location>
        <begin position="1"/>
        <end position="32"/>
    </location>
</feature>
<evidence type="ECO:0000313" key="3">
    <source>
        <dbReference type="Proteomes" id="UP000242642"/>
    </source>
</evidence>
<dbReference type="Proteomes" id="UP000242642">
    <property type="component" value="Unassembled WGS sequence"/>
</dbReference>
<evidence type="ECO:0000313" key="2">
    <source>
        <dbReference type="EMBL" id="SET60349.1"/>
    </source>
</evidence>
<accession>A0A1I0FPI4</accession>
<sequence length="141" mass="15631">MSNEQNDDLPATKSIKPEKITNQTKQEMKKKVSELYDRDVKSASLKDGSLIDIQDKENYSVTQKGRHDVYEDGINITLTPDTNLSREEAVEKLSKYPITQEKIAVILGVSQSTVSKINTGQTLVIEDMSVDNTPKAGSDDA</sequence>
<dbReference type="InterPro" id="IPR001387">
    <property type="entry name" value="Cro/C1-type_HTH"/>
</dbReference>
<dbReference type="AlphaFoldDB" id="A0A1I0FPI4"/>
<evidence type="ECO:0008006" key="4">
    <source>
        <dbReference type="Google" id="ProtNLM"/>
    </source>
</evidence>
<dbReference type="Gene3D" id="1.10.260.40">
    <property type="entry name" value="lambda repressor-like DNA-binding domains"/>
    <property type="match status" value="1"/>
</dbReference>
<dbReference type="CDD" id="cd00093">
    <property type="entry name" value="HTH_XRE"/>
    <property type="match status" value="1"/>
</dbReference>
<keyword evidence="3" id="KW-1185">Reference proteome</keyword>
<dbReference type="EMBL" id="FOHV01000045">
    <property type="protein sequence ID" value="SET60349.1"/>
    <property type="molecule type" value="Genomic_DNA"/>
</dbReference>
<organism evidence="2 3">
    <name type="scientific">Thorsellia anophelis DSM 18579</name>
    <dbReference type="NCBI Taxonomy" id="1123402"/>
    <lineage>
        <taxon>Bacteria</taxon>
        <taxon>Pseudomonadati</taxon>
        <taxon>Pseudomonadota</taxon>
        <taxon>Gammaproteobacteria</taxon>
        <taxon>Enterobacterales</taxon>
        <taxon>Thorselliaceae</taxon>
        <taxon>Thorsellia</taxon>
    </lineage>
</organism>
<dbReference type="SUPFAM" id="SSF47413">
    <property type="entry name" value="lambda repressor-like DNA-binding domains"/>
    <property type="match status" value="1"/>
</dbReference>
<proteinExistence type="predicted"/>
<dbReference type="InterPro" id="IPR010982">
    <property type="entry name" value="Lambda_DNA-bd_dom_sf"/>
</dbReference>
<gene>
    <name evidence="2" type="ORF">SAMN02583745_02856</name>
</gene>
<dbReference type="RefSeq" id="WP_093322544.1">
    <property type="nucleotide sequence ID" value="NZ_FOHV01000045.1"/>
</dbReference>